<keyword evidence="2" id="KW-0732">Signal</keyword>
<feature type="signal peptide" evidence="2">
    <location>
        <begin position="1"/>
        <end position="18"/>
    </location>
</feature>
<feature type="transmembrane region" description="Helical" evidence="1">
    <location>
        <begin position="387"/>
        <end position="416"/>
    </location>
</feature>
<evidence type="ECO:0000256" key="2">
    <source>
        <dbReference type="SAM" id="SignalP"/>
    </source>
</evidence>
<dbReference type="VEuPathDB" id="FungiDB:PYU1_G010226"/>
<feature type="transmembrane region" description="Helical" evidence="1">
    <location>
        <begin position="350"/>
        <end position="367"/>
    </location>
</feature>
<dbReference type="eggNOG" id="ENOG502SJE9">
    <property type="taxonomic scope" value="Eukaryota"/>
</dbReference>
<name>K3WZ47_GLOUD</name>
<proteinExistence type="predicted"/>
<dbReference type="InParanoid" id="K3WZ47"/>
<dbReference type="OMA" id="NNALACH"/>
<feature type="chain" id="PRO_5003868244" evidence="2">
    <location>
        <begin position="19"/>
        <end position="735"/>
    </location>
</feature>
<reference evidence="3" key="3">
    <citation type="submission" date="2015-02" db="UniProtKB">
        <authorList>
            <consortium name="EnsemblProtists"/>
        </authorList>
    </citation>
    <scope>IDENTIFICATION</scope>
    <source>
        <strain evidence="3">DAOM BR144</strain>
    </source>
</reference>
<keyword evidence="1" id="KW-1133">Transmembrane helix</keyword>
<accession>K3WZ47</accession>
<keyword evidence="1" id="KW-0472">Membrane</keyword>
<feature type="transmembrane region" description="Helical" evidence="1">
    <location>
        <begin position="437"/>
        <end position="461"/>
    </location>
</feature>
<protein>
    <submittedName>
        <fullName evidence="3">Uncharacterized protein</fullName>
    </submittedName>
</protein>
<keyword evidence="1" id="KW-0812">Transmembrane</keyword>
<evidence type="ECO:0000313" key="3">
    <source>
        <dbReference type="EnsemblProtists" id="PYU1_T010246"/>
    </source>
</evidence>
<dbReference type="AlphaFoldDB" id="K3WZ47"/>
<organism evidence="3 4">
    <name type="scientific">Globisporangium ultimum (strain ATCC 200006 / CBS 805.95 / DAOM BR144)</name>
    <name type="common">Pythium ultimum</name>
    <dbReference type="NCBI Taxonomy" id="431595"/>
    <lineage>
        <taxon>Eukaryota</taxon>
        <taxon>Sar</taxon>
        <taxon>Stramenopiles</taxon>
        <taxon>Oomycota</taxon>
        <taxon>Peronosporomycetes</taxon>
        <taxon>Pythiales</taxon>
        <taxon>Pythiaceae</taxon>
        <taxon>Globisporangium</taxon>
    </lineage>
</organism>
<reference evidence="4" key="2">
    <citation type="submission" date="2010-04" db="EMBL/GenBank/DDBJ databases">
        <authorList>
            <person name="Buell R."/>
            <person name="Hamilton J."/>
            <person name="Hostetler J."/>
        </authorList>
    </citation>
    <scope>NUCLEOTIDE SEQUENCE [LARGE SCALE GENOMIC DNA]</scope>
    <source>
        <strain evidence="4">DAOM:BR144</strain>
    </source>
</reference>
<reference evidence="4" key="1">
    <citation type="journal article" date="2010" name="Genome Biol.">
        <title>Genome sequence of the necrotrophic plant pathogen Pythium ultimum reveals original pathogenicity mechanisms and effector repertoire.</title>
        <authorList>
            <person name="Levesque C.A."/>
            <person name="Brouwer H."/>
            <person name="Cano L."/>
            <person name="Hamilton J.P."/>
            <person name="Holt C."/>
            <person name="Huitema E."/>
            <person name="Raffaele S."/>
            <person name="Robideau G.P."/>
            <person name="Thines M."/>
            <person name="Win J."/>
            <person name="Zerillo M.M."/>
            <person name="Beakes G.W."/>
            <person name="Boore J.L."/>
            <person name="Busam D."/>
            <person name="Dumas B."/>
            <person name="Ferriera S."/>
            <person name="Fuerstenberg S.I."/>
            <person name="Gachon C.M."/>
            <person name="Gaulin E."/>
            <person name="Govers F."/>
            <person name="Grenville-Briggs L."/>
            <person name="Horner N."/>
            <person name="Hostetler J."/>
            <person name="Jiang R.H."/>
            <person name="Johnson J."/>
            <person name="Krajaejun T."/>
            <person name="Lin H."/>
            <person name="Meijer H.J."/>
            <person name="Moore B."/>
            <person name="Morris P."/>
            <person name="Phuntmart V."/>
            <person name="Puiu D."/>
            <person name="Shetty J."/>
            <person name="Stajich J.E."/>
            <person name="Tripathy S."/>
            <person name="Wawra S."/>
            <person name="van West P."/>
            <person name="Whitty B.R."/>
            <person name="Coutinho P.M."/>
            <person name="Henrissat B."/>
            <person name="Martin F."/>
            <person name="Thomas P.D."/>
            <person name="Tyler B.M."/>
            <person name="De Vries R.P."/>
            <person name="Kamoun S."/>
            <person name="Yandell M."/>
            <person name="Tisserat N."/>
            <person name="Buell C.R."/>
        </authorList>
    </citation>
    <scope>NUCLEOTIDE SEQUENCE</scope>
    <source>
        <strain evidence="4">DAOM:BR144</strain>
    </source>
</reference>
<dbReference type="Proteomes" id="UP000019132">
    <property type="component" value="Unassembled WGS sequence"/>
</dbReference>
<dbReference type="EnsemblProtists" id="PYU1_T010246">
    <property type="protein sequence ID" value="PYU1_T010246"/>
    <property type="gene ID" value="PYU1_G010226"/>
</dbReference>
<evidence type="ECO:0000313" key="4">
    <source>
        <dbReference type="Proteomes" id="UP000019132"/>
    </source>
</evidence>
<keyword evidence="4" id="KW-1185">Reference proteome</keyword>
<dbReference type="STRING" id="431595.K3WZ47"/>
<dbReference type="EMBL" id="GL376623">
    <property type="status" value="NOT_ANNOTATED_CDS"/>
    <property type="molecule type" value="Genomic_DNA"/>
</dbReference>
<dbReference type="HOGENOM" id="CLU_023015_0_0_1"/>
<feature type="transmembrane region" description="Helical" evidence="1">
    <location>
        <begin position="272"/>
        <end position="299"/>
    </location>
</feature>
<sequence>MQLSVRKLLLLSLNLVSTLLTLFSGLRENPIIVFVTGRYDLVRTRMIEGAINYDIVRDDLLKIDKLTNLTAVGERYRFISAPTRSPDNLAEDRSTCVRVNSMNATMMTTNYDDFWGKGPRRTQIFLYSISAPHCKIVNFRPDWYEKDCVVEHSNNALACHRYILDNFEDLQDNRVIQVGVERDFGEPGVPFLKCLGRPERTFQYMTDLMVHQSFWAGGSYHVELQSSKCLAVPLIRNSDWKWGLFKVEPADHAATVVAAIDNSGWVTELVGVLYGIVSISMIVQGIFAAIVQSTAVYYVPDKLRFLKEKKYLKYFFPCMAIATTFPEDDNTVIRFKGALFMASDVWMNHWLYITLSILDSLLNLRMMYMVLEMGTWMLGKKVNLENFIFMCGALTKITWIMCALHSFIRMVLKVVIRGMKSLKIVRPSIREKMEWYVDAYSLFLSYKVYSIMLCFMLFLFLQLHGGTTFMRYANPSKSGVFGGMSSISQFWGNEIICDLTVILSILALAGFLGGSFMLKTKYKHVVNNSVVKLLQRRYVLVGWDVFVAMEALGIDIANPNLLVNDVITTNCSFGAVIQQLYTSGPSGRVHLAGDYLFEEGGMARDPVKFHYCIKKATEMGLCKHRSSSHTSTKYTVTTTNDERHHTAKELKDETNDLIAQALKPKNTTSLFDRRLQLFSESRFGRVLLVDESEPGKLAKNATGSLMEFVVQDALSFLSILDIKPLLGNEKKLRIS</sequence>
<evidence type="ECO:0000256" key="1">
    <source>
        <dbReference type="SAM" id="Phobius"/>
    </source>
</evidence>
<feature type="transmembrane region" description="Helical" evidence="1">
    <location>
        <begin position="499"/>
        <end position="518"/>
    </location>
</feature>